<sequence length="110" mass="11918">MGHMDGQGHSVCPFETAANCSQAQGPISSATSHLNAISKFFSAIPADVFIGFISLLVLAIISVLVFDHGSLSLKFRKLFFSRRLAKVFVPTRSSLILSWLSLHENSPALN</sequence>
<keyword evidence="1" id="KW-0472">Membrane</keyword>
<proteinExistence type="predicted"/>
<accession>A0A1F8HAB5</accession>
<protein>
    <submittedName>
        <fullName evidence="2">Uncharacterized protein</fullName>
    </submittedName>
</protein>
<evidence type="ECO:0000313" key="2">
    <source>
        <dbReference type="EMBL" id="OGN33928.1"/>
    </source>
</evidence>
<keyword evidence="1" id="KW-0812">Transmembrane</keyword>
<dbReference type="EMBL" id="MGKW01000021">
    <property type="protein sequence ID" value="OGN33928.1"/>
    <property type="molecule type" value="Genomic_DNA"/>
</dbReference>
<dbReference type="Proteomes" id="UP000178155">
    <property type="component" value="Unassembled WGS sequence"/>
</dbReference>
<reference evidence="2 3" key="1">
    <citation type="journal article" date="2016" name="Nat. Commun.">
        <title>Thousands of microbial genomes shed light on interconnected biogeochemical processes in an aquifer system.</title>
        <authorList>
            <person name="Anantharaman K."/>
            <person name="Brown C.T."/>
            <person name="Hug L.A."/>
            <person name="Sharon I."/>
            <person name="Castelle C.J."/>
            <person name="Probst A.J."/>
            <person name="Thomas B.C."/>
            <person name="Singh A."/>
            <person name="Wilkins M.J."/>
            <person name="Karaoz U."/>
            <person name="Brodie E.L."/>
            <person name="Williams K.H."/>
            <person name="Hubbard S.S."/>
            <person name="Banfield J.F."/>
        </authorList>
    </citation>
    <scope>NUCLEOTIDE SEQUENCE [LARGE SCALE GENOMIC DNA]</scope>
</reference>
<keyword evidence="1" id="KW-1133">Transmembrane helix</keyword>
<organism evidence="2 3">
    <name type="scientific">Candidatus Yanofskybacteria bacterium RIFCSPLOWO2_02_FULL_47_9b</name>
    <dbReference type="NCBI Taxonomy" id="1802708"/>
    <lineage>
        <taxon>Bacteria</taxon>
        <taxon>Candidatus Yanofskyibacteriota</taxon>
    </lineage>
</organism>
<gene>
    <name evidence="2" type="ORF">A3I39_01560</name>
</gene>
<name>A0A1F8HAB5_9BACT</name>
<evidence type="ECO:0000313" key="3">
    <source>
        <dbReference type="Proteomes" id="UP000178155"/>
    </source>
</evidence>
<feature type="transmembrane region" description="Helical" evidence="1">
    <location>
        <begin position="48"/>
        <end position="66"/>
    </location>
</feature>
<comment type="caution">
    <text evidence="2">The sequence shown here is derived from an EMBL/GenBank/DDBJ whole genome shotgun (WGS) entry which is preliminary data.</text>
</comment>
<evidence type="ECO:0000256" key="1">
    <source>
        <dbReference type="SAM" id="Phobius"/>
    </source>
</evidence>
<dbReference type="AlphaFoldDB" id="A0A1F8HAB5"/>